<dbReference type="InterPro" id="IPR014499">
    <property type="entry name" value="DAC_DacZ"/>
</dbReference>
<sequence>MAAPRRFSDQLRTMCGLAVQLADAKQVESILFLMERPTDWEALAAAVGGRSMILAADSAEILDGADDGALDCDTIVLNMSGAPVYERLTEALLEAVADDHLTPGASVVAVYSGFEDGVTDSLSVIHLDEHLGRLTVRDLRPLGGRVPTETLKMVVDLAVEIGREGREGKPVGTLFVVGEHRKVQEFCKPMGFDPVKGYTSQERSLTDAKVREGIKEIAQMDGAFVVSSKGVVIASAQHVSAPPAPDIAISKGLGARHWAAAEITRATGAIAVAISSSSGTVRVFQNGDVVLRIEPLRRAMTWRDFDSEPALPPEKTVERAKKPIDSPPVTDA</sequence>
<dbReference type="RefSeq" id="WP_145291922.1">
    <property type="nucleotide sequence ID" value="NZ_CP036291.1"/>
</dbReference>
<reference evidence="8 9" key="1">
    <citation type="submission" date="2019-02" db="EMBL/GenBank/DDBJ databases">
        <title>Deep-cultivation of Planctomycetes and their phenomic and genomic characterization uncovers novel biology.</title>
        <authorList>
            <person name="Wiegand S."/>
            <person name="Jogler M."/>
            <person name="Boedeker C."/>
            <person name="Pinto D."/>
            <person name="Vollmers J."/>
            <person name="Rivas-Marin E."/>
            <person name="Kohn T."/>
            <person name="Peeters S.H."/>
            <person name="Heuer A."/>
            <person name="Rast P."/>
            <person name="Oberbeckmann S."/>
            <person name="Bunk B."/>
            <person name="Jeske O."/>
            <person name="Meyerdierks A."/>
            <person name="Storesund J.E."/>
            <person name="Kallscheuer N."/>
            <person name="Luecker S."/>
            <person name="Lage O.M."/>
            <person name="Pohl T."/>
            <person name="Merkel B.J."/>
            <person name="Hornburger P."/>
            <person name="Mueller R.-W."/>
            <person name="Bruemmer F."/>
            <person name="Labrenz M."/>
            <person name="Spormann A.M."/>
            <person name="Op den Camp H."/>
            <person name="Overmann J."/>
            <person name="Amann R."/>
            <person name="Jetten M.S.M."/>
            <person name="Mascher T."/>
            <person name="Medema M.H."/>
            <person name="Devos D.P."/>
            <person name="Kaster A.-K."/>
            <person name="Ovreas L."/>
            <person name="Rohde M."/>
            <person name="Galperin M.Y."/>
            <person name="Jogler C."/>
        </authorList>
    </citation>
    <scope>NUCLEOTIDE SEQUENCE [LARGE SCALE GENOMIC DNA]</scope>
    <source>
        <strain evidence="8 9">Pla175</strain>
    </source>
</reference>
<keyword evidence="4" id="KW-0547">Nucleotide-binding</keyword>
<evidence type="ECO:0000313" key="8">
    <source>
        <dbReference type="EMBL" id="QDU91773.1"/>
    </source>
</evidence>
<proteinExistence type="inferred from homology"/>
<evidence type="ECO:0000259" key="7">
    <source>
        <dbReference type="PROSITE" id="PS51794"/>
    </source>
</evidence>
<dbReference type="PROSITE" id="PS51794">
    <property type="entry name" value="DAC"/>
    <property type="match status" value="1"/>
</dbReference>
<evidence type="ECO:0000313" key="9">
    <source>
        <dbReference type="Proteomes" id="UP000317429"/>
    </source>
</evidence>
<evidence type="ECO:0000256" key="6">
    <source>
        <dbReference type="SAM" id="MobiDB-lite"/>
    </source>
</evidence>
<keyword evidence="2 8" id="KW-0808">Transferase</keyword>
<evidence type="ECO:0000256" key="2">
    <source>
        <dbReference type="ARBA" id="ARBA00022679"/>
    </source>
</evidence>
<evidence type="ECO:0000256" key="4">
    <source>
        <dbReference type="ARBA" id="ARBA00022741"/>
    </source>
</evidence>
<keyword evidence="3 8" id="KW-0548">Nucleotidyltransferase</keyword>
<dbReference type="Proteomes" id="UP000317429">
    <property type="component" value="Chromosome"/>
</dbReference>
<dbReference type="AlphaFoldDB" id="A0A518DJX3"/>
<dbReference type="PIRSF" id="PIRSF019073">
    <property type="entry name" value="UCP019073"/>
    <property type="match status" value="1"/>
</dbReference>
<evidence type="ECO:0000256" key="1">
    <source>
        <dbReference type="ARBA" id="ARBA00000877"/>
    </source>
</evidence>
<feature type="compositionally biased region" description="Basic and acidic residues" evidence="6">
    <location>
        <begin position="315"/>
        <end position="324"/>
    </location>
</feature>
<dbReference type="EMBL" id="CP036291">
    <property type="protein sequence ID" value="QDU91773.1"/>
    <property type="molecule type" value="Genomic_DNA"/>
</dbReference>
<accession>A0A518DJX3</accession>
<evidence type="ECO:0000256" key="5">
    <source>
        <dbReference type="ARBA" id="ARBA00022840"/>
    </source>
</evidence>
<dbReference type="HAMAP" id="MF_00840">
    <property type="entry name" value="DacZ"/>
    <property type="match status" value="1"/>
</dbReference>
<dbReference type="Gene3D" id="3.40.1700.10">
    <property type="entry name" value="DNA integrity scanning protein, DisA, N-terminal domain"/>
    <property type="match status" value="1"/>
</dbReference>
<dbReference type="SUPFAM" id="SSF143597">
    <property type="entry name" value="YojJ-like"/>
    <property type="match status" value="1"/>
</dbReference>
<dbReference type="OrthoDB" id="9775217at2"/>
<dbReference type="Pfam" id="PF02457">
    <property type="entry name" value="DAC"/>
    <property type="match status" value="1"/>
</dbReference>
<dbReference type="InterPro" id="IPR036888">
    <property type="entry name" value="DNA_integrity_DisA_N_sf"/>
</dbReference>
<dbReference type="GO" id="GO:0106408">
    <property type="term" value="F:diadenylate cyclase activity"/>
    <property type="evidence" value="ECO:0007669"/>
    <property type="project" value="UniProtKB-EC"/>
</dbReference>
<gene>
    <name evidence="8" type="primary">disA</name>
    <name evidence="8" type="ORF">Pla175_52040</name>
</gene>
<dbReference type="PANTHER" id="PTHR34185">
    <property type="entry name" value="DIADENYLATE CYCLASE"/>
    <property type="match status" value="1"/>
</dbReference>
<feature type="domain" description="DAC" evidence="7">
    <location>
        <begin position="136"/>
        <end position="295"/>
    </location>
</feature>
<dbReference type="EC" id="2.7.7.85" evidence="8"/>
<organism evidence="8 9">
    <name type="scientific">Pirellulimonas nuda</name>
    <dbReference type="NCBI Taxonomy" id="2528009"/>
    <lineage>
        <taxon>Bacteria</taxon>
        <taxon>Pseudomonadati</taxon>
        <taxon>Planctomycetota</taxon>
        <taxon>Planctomycetia</taxon>
        <taxon>Pirellulales</taxon>
        <taxon>Lacipirellulaceae</taxon>
        <taxon>Pirellulimonas</taxon>
    </lineage>
</organism>
<dbReference type="InterPro" id="IPR003390">
    <property type="entry name" value="DNA_integrity_scan_DisA_N"/>
</dbReference>
<dbReference type="InterPro" id="IPR050338">
    <property type="entry name" value="DisA"/>
</dbReference>
<protein>
    <submittedName>
        <fullName evidence="8">DNA integrity scanning protein DisA</fullName>
        <ecNumber evidence="8">2.7.7.85</ecNumber>
    </submittedName>
</protein>
<dbReference type="KEGG" id="pnd:Pla175_52040"/>
<keyword evidence="5" id="KW-0067">ATP-binding</keyword>
<dbReference type="GO" id="GO:0004016">
    <property type="term" value="F:adenylate cyclase activity"/>
    <property type="evidence" value="ECO:0007669"/>
    <property type="project" value="TreeGrafter"/>
</dbReference>
<dbReference type="InterPro" id="IPR048544">
    <property type="entry name" value="DacZ_P"/>
</dbReference>
<evidence type="ECO:0000256" key="3">
    <source>
        <dbReference type="ARBA" id="ARBA00022695"/>
    </source>
</evidence>
<keyword evidence="9" id="KW-1185">Reference proteome</keyword>
<dbReference type="GO" id="GO:0005524">
    <property type="term" value="F:ATP binding"/>
    <property type="evidence" value="ECO:0007669"/>
    <property type="project" value="UniProtKB-KW"/>
</dbReference>
<dbReference type="PANTHER" id="PTHR34185:SF1">
    <property type="entry name" value="DIADENYLATE CYCLASE"/>
    <property type="match status" value="1"/>
</dbReference>
<feature type="region of interest" description="Disordered" evidence="6">
    <location>
        <begin position="306"/>
        <end position="332"/>
    </location>
</feature>
<comment type="catalytic activity">
    <reaction evidence="1">
        <text>2 ATP = 3',3'-c-di-AMP + 2 diphosphate</text>
        <dbReference type="Rhea" id="RHEA:35655"/>
        <dbReference type="ChEBI" id="CHEBI:30616"/>
        <dbReference type="ChEBI" id="CHEBI:33019"/>
        <dbReference type="ChEBI" id="CHEBI:71500"/>
        <dbReference type="EC" id="2.7.7.85"/>
    </reaction>
</comment>
<name>A0A518DJX3_9BACT</name>
<dbReference type="Pfam" id="PF21755">
    <property type="entry name" value="DacZ_P"/>
    <property type="match status" value="1"/>
</dbReference>